<gene>
    <name evidence="2" type="ORF">BKD30_03665</name>
</gene>
<dbReference type="RefSeq" id="WP_076702072.1">
    <property type="nucleotide sequence ID" value="NZ_MRDE01000016.1"/>
</dbReference>
<accession>A0A1R1LJN1</accession>
<sequence length="183" mass="19141">MPSTAHAPRFTGRAWPLLLTRGLVCALFGLTTTFWTTPGDDAMRALTAVYMVLTGFVNWRLAVAVRDRRVLASALTVILFGVLVLPAPNHAVFAMVAALGLTLFGVMEATVSWMSRRTHPVIGDGIITGLVTAGSGIILPLLQDLGPRGMLGILGGGAIVCAVVMLIGALTVRHETIAGSLPA</sequence>
<proteinExistence type="predicted"/>
<dbReference type="EMBL" id="MRDE01000016">
    <property type="protein sequence ID" value="OMH27742.1"/>
    <property type="molecule type" value="Genomic_DNA"/>
</dbReference>
<organism evidence="2 3">
    <name type="scientific">Tersicoccus phoenicis</name>
    <dbReference type="NCBI Taxonomy" id="554083"/>
    <lineage>
        <taxon>Bacteria</taxon>
        <taxon>Bacillati</taxon>
        <taxon>Actinomycetota</taxon>
        <taxon>Actinomycetes</taxon>
        <taxon>Micrococcales</taxon>
        <taxon>Micrococcaceae</taxon>
        <taxon>Tersicoccus</taxon>
    </lineage>
</organism>
<keyword evidence="1" id="KW-0812">Transmembrane</keyword>
<keyword evidence="3" id="KW-1185">Reference proteome</keyword>
<name>A0A1R1LJN1_9MICC</name>
<feature type="transmembrane region" description="Helical" evidence="1">
    <location>
        <begin position="42"/>
        <end position="63"/>
    </location>
</feature>
<dbReference type="OrthoDB" id="4954718at2"/>
<dbReference type="Proteomes" id="UP000187085">
    <property type="component" value="Unassembled WGS sequence"/>
</dbReference>
<evidence type="ECO:0000256" key="1">
    <source>
        <dbReference type="SAM" id="Phobius"/>
    </source>
</evidence>
<feature type="transmembrane region" description="Helical" evidence="1">
    <location>
        <begin position="93"/>
        <end position="114"/>
    </location>
</feature>
<comment type="caution">
    <text evidence="2">The sequence shown here is derived from an EMBL/GenBank/DDBJ whole genome shotgun (WGS) entry which is preliminary data.</text>
</comment>
<keyword evidence="1" id="KW-1133">Transmembrane helix</keyword>
<dbReference type="STRING" id="554083.BKD30_03665"/>
<feature type="transmembrane region" description="Helical" evidence="1">
    <location>
        <begin position="18"/>
        <end position="36"/>
    </location>
</feature>
<feature type="transmembrane region" description="Helical" evidence="1">
    <location>
        <begin position="70"/>
        <end position="87"/>
    </location>
</feature>
<reference evidence="2 3" key="1">
    <citation type="submission" date="2016-12" db="EMBL/GenBank/DDBJ databases">
        <title>Draft genome of Tersicoccus phoenicis 1P05MA.</title>
        <authorList>
            <person name="Nakajima Y."/>
            <person name="Yoshizawa S."/>
            <person name="Nakamura K."/>
            <person name="Ogura Y."/>
            <person name="Hayashi T."/>
            <person name="Kogure K."/>
        </authorList>
    </citation>
    <scope>NUCLEOTIDE SEQUENCE [LARGE SCALE GENOMIC DNA]</scope>
    <source>
        <strain evidence="2 3">1p05MA</strain>
    </source>
</reference>
<dbReference type="AlphaFoldDB" id="A0A1R1LJN1"/>
<evidence type="ECO:0000313" key="3">
    <source>
        <dbReference type="Proteomes" id="UP000187085"/>
    </source>
</evidence>
<evidence type="ECO:0000313" key="2">
    <source>
        <dbReference type="EMBL" id="OMH27742.1"/>
    </source>
</evidence>
<protein>
    <submittedName>
        <fullName evidence="2">Uncharacterized protein</fullName>
    </submittedName>
</protein>
<feature type="transmembrane region" description="Helical" evidence="1">
    <location>
        <begin position="121"/>
        <end position="143"/>
    </location>
</feature>
<feature type="transmembrane region" description="Helical" evidence="1">
    <location>
        <begin position="149"/>
        <end position="172"/>
    </location>
</feature>
<keyword evidence="1" id="KW-0472">Membrane</keyword>